<gene>
    <name evidence="1" type="ORF">Pmani_036087</name>
</gene>
<dbReference type="AlphaFoldDB" id="A0AAE1NLP6"/>
<name>A0AAE1NLP6_9EUCA</name>
<proteinExistence type="predicted"/>
<protein>
    <submittedName>
        <fullName evidence="1">Uncharacterized protein</fullName>
    </submittedName>
</protein>
<reference evidence="1" key="1">
    <citation type="submission" date="2023-11" db="EMBL/GenBank/DDBJ databases">
        <title>Genome assemblies of two species of porcelain crab, Petrolisthes cinctipes and Petrolisthes manimaculis (Anomura: Porcellanidae).</title>
        <authorList>
            <person name="Angst P."/>
        </authorList>
    </citation>
    <scope>NUCLEOTIDE SEQUENCE</scope>
    <source>
        <strain evidence="1">PB745_02</strain>
        <tissue evidence="1">Gill</tissue>
    </source>
</reference>
<feature type="non-terminal residue" evidence="1">
    <location>
        <position position="41"/>
    </location>
</feature>
<accession>A0AAE1NLP6</accession>
<sequence length="41" mass="4577">GRAWDEDGPRAGCHPSYPYITETSSYCDSTPQLGKGRMWVT</sequence>
<evidence type="ECO:0000313" key="1">
    <source>
        <dbReference type="EMBL" id="KAK4291061.1"/>
    </source>
</evidence>
<organism evidence="1 2">
    <name type="scientific">Petrolisthes manimaculis</name>
    <dbReference type="NCBI Taxonomy" id="1843537"/>
    <lineage>
        <taxon>Eukaryota</taxon>
        <taxon>Metazoa</taxon>
        <taxon>Ecdysozoa</taxon>
        <taxon>Arthropoda</taxon>
        <taxon>Crustacea</taxon>
        <taxon>Multicrustacea</taxon>
        <taxon>Malacostraca</taxon>
        <taxon>Eumalacostraca</taxon>
        <taxon>Eucarida</taxon>
        <taxon>Decapoda</taxon>
        <taxon>Pleocyemata</taxon>
        <taxon>Anomura</taxon>
        <taxon>Galatheoidea</taxon>
        <taxon>Porcellanidae</taxon>
        <taxon>Petrolisthes</taxon>
    </lineage>
</organism>
<evidence type="ECO:0000313" key="2">
    <source>
        <dbReference type="Proteomes" id="UP001292094"/>
    </source>
</evidence>
<comment type="caution">
    <text evidence="1">The sequence shown here is derived from an EMBL/GenBank/DDBJ whole genome shotgun (WGS) entry which is preliminary data.</text>
</comment>
<dbReference type="Proteomes" id="UP001292094">
    <property type="component" value="Unassembled WGS sequence"/>
</dbReference>
<dbReference type="EMBL" id="JAWZYT010005285">
    <property type="protein sequence ID" value="KAK4291061.1"/>
    <property type="molecule type" value="Genomic_DNA"/>
</dbReference>
<keyword evidence="2" id="KW-1185">Reference proteome</keyword>